<dbReference type="STRING" id="179408.Osc7112_5352"/>
<dbReference type="SUPFAM" id="SSF48452">
    <property type="entry name" value="TPR-like"/>
    <property type="match status" value="5"/>
</dbReference>
<sequence>MKEQLNSAYRHLIEMLRTCPEGEEGDILDDCSDLINEGLLEVMNEVADELLIEGNEEGSDWLRSAAAKIKDLIQIRSELANSEELLKFLIEVLEAIEASEGDAEVVYPILEKNLDKLDDNFDWFLRSWATDVLAKLESEEAYDIATVIGTFSSLIQDFTLGDCVNNIEIAIAGYQQVATAIDREDYHEDWLIAQNHLGFAYQIRLAGNRSRNLERAIECYELALQCCNDTDEPELWSLIQHRLGLVYFDRVEGDLEENLERAIAAFQLALKVCNCQEFPLKWAEIQHDLGLAYLHRVKGDESENIELGIKYYHAALAVYPKEDNPTDWARIQNNLGLAYYNRIQGQKLDNIERAIAAFDNALKVRTYTDFPLQWAETQESLGNAYMTIIEDSRDDNLQKAIECYQAALTVYIPEEFPEESSTIQFCMGDAYRQKIENRADNIEKAIECYQTALQICKKEEFPELWAFIHNDLGAAYLSRFKGSQEQNIELGRSLIEATLQVYNREDYPDNWANTQNNLGFSYYLSTSGKYSDNLERAIAYYELGLQVYNSESFTEVWGLIQLNLGVAYLERLKGDLSENIEASIAASQNALTIYDPETSLENWLKIQNNLGYGYQNRVKGERVDNLEKALGYYKIALDAGCSSQFPEIWGLLQNNLGTFYLRNAQGNQAENVEEAIVLYLTCLESYQKAFNRKQWSMIHNNVGIAYLNRKYGSRLENIELAIEAFNNALQVRNYENYPEQWAETQQHLGIAHSERIYGDSLQSLESAIKCYENALLIYTRSDFPEQWAMLQNNIGSAYSERRLGDEDNNLEIAINYYQMALQVNTRQISPDDWAMMQNNLGNAYRSRSIENEVENLEMAIYYYKSALEVYTQKDFPEDWAMVQLNLGNAYSDRTQGSFDENLNLAGDYYQAALEVYTLKDFPENWATVQNNLGYLYHNLEQFTEAMQYFKLALKVRTPQDFPQHCLISGQVLGQIAFKLGLWIEAIEGYSLAIEALEQLRVWANTDRRRQEILGEDIYLYEHIVQALVNTKNFQQAFEYVERSRSRRLVDLIASNDLYSHGDIPSEVEEYLAEFEVIQRQIDCERSGLNKSSKKQKLIAVRAKDLIDMERTRNRAALEAISENIQGLESEKQQIWEQLRRLDPVLAGEIQVSPPDLTAIQELIDRPTTAILNFYTTDEDTYVFVVRQTELNLYKITRKRGKNLQQWIYEGWLKPYLEAGDSSKSAQEQLQCKAKWRNRIPQFLAKLSRRLQIDNLISQYLNNIEELIIVPHLCLHQIPFAALPLKNGQYLGDKFLIRYSPSCQVLEFCHKRPPVNDRLMYGIVEDATEDLPCASFEGEQIAKLYNIRNEQRLRGRSQATVSNYRQLSQQVQGIISSHHAQSRLDNPLESRLELADGSITLGQLMTPGWRLPHLVDVFLSCCETGLGTAEITDDILTLSTGFLCAGARSVVSALWAVDDLATALFSIFYHKLRQQGSSRPKALQQAQINLRSLSGSEFVACYSRQLGDLLERKFEEAEGDRQFAENQRNSYSEGSPDYLQWLQEEEKRAETATRNYKTLQRLEIISCLDFPFADPFYWAAFTCSGLR</sequence>
<dbReference type="PATRIC" id="fig|179408.3.peg.6685"/>
<organism evidence="4 5">
    <name type="scientific">Phormidium nigroviride PCC 7112</name>
    <dbReference type="NCBI Taxonomy" id="179408"/>
    <lineage>
        <taxon>Bacteria</taxon>
        <taxon>Bacillati</taxon>
        <taxon>Cyanobacteriota</taxon>
        <taxon>Cyanophyceae</taxon>
        <taxon>Oscillatoriophycideae</taxon>
        <taxon>Oscillatoriales</taxon>
        <taxon>Oscillatoriaceae</taxon>
        <taxon>Phormidium</taxon>
    </lineage>
</organism>
<evidence type="ECO:0000256" key="2">
    <source>
        <dbReference type="SAM" id="Coils"/>
    </source>
</evidence>
<protein>
    <submittedName>
        <fullName evidence="4">Sel1 domain protein repeat-containing protein</fullName>
    </submittedName>
</protein>
<feature type="repeat" description="TPR" evidence="1">
    <location>
        <begin position="926"/>
        <end position="959"/>
    </location>
</feature>
<keyword evidence="1" id="KW-0802">TPR repeat</keyword>
<proteinExistence type="predicted"/>
<evidence type="ECO:0000313" key="5">
    <source>
        <dbReference type="Proteomes" id="UP000010478"/>
    </source>
</evidence>
<dbReference type="KEGG" id="oni:Osc7112_5352"/>
<dbReference type="RefSeq" id="WP_015178803.1">
    <property type="nucleotide sequence ID" value="NC_019729.1"/>
</dbReference>
<dbReference type="InterPro" id="IPR011990">
    <property type="entry name" value="TPR-like_helical_dom_sf"/>
</dbReference>
<keyword evidence="2" id="KW-0175">Coiled coil</keyword>
<evidence type="ECO:0000259" key="3">
    <source>
        <dbReference type="Pfam" id="PF12770"/>
    </source>
</evidence>
<evidence type="ECO:0000256" key="1">
    <source>
        <dbReference type="PROSITE-ProRule" id="PRU00339"/>
    </source>
</evidence>
<reference evidence="4 5" key="1">
    <citation type="submission" date="2012-05" db="EMBL/GenBank/DDBJ databases">
        <title>Finished chromosome of genome of Oscillatoria sp. PCC 7112.</title>
        <authorList>
            <consortium name="US DOE Joint Genome Institute"/>
            <person name="Gugger M."/>
            <person name="Coursin T."/>
            <person name="Rippka R."/>
            <person name="Tandeau De Marsac N."/>
            <person name="Huntemann M."/>
            <person name="Wei C.-L."/>
            <person name="Han J."/>
            <person name="Detter J.C."/>
            <person name="Han C."/>
            <person name="Tapia R."/>
            <person name="Davenport K."/>
            <person name="Daligault H."/>
            <person name="Erkkila T."/>
            <person name="Gu W."/>
            <person name="Munk A.C.C."/>
            <person name="Teshima H."/>
            <person name="Xu Y."/>
            <person name="Chain P."/>
            <person name="Chen A."/>
            <person name="Krypides N."/>
            <person name="Mavromatis K."/>
            <person name="Markowitz V."/>
            <person name="Szeto E."/>
            <person name="Ivanova N."/>
            <person name="Mikhailova N."/>
            <person name="Ovchinnikova G."/>
            <person name="Pagani I."/>
            <person name="Pati A."/>
            <person name="Goodwin L."/>
            <person name="Peters L."/>
            <person name="Pitluck S."/>
            <person name="Woyke T."/>
            <person name="Kerfeld C."/>
        </authorList>
    </citation>
    <scope>NUCLEOTIDE SEQUENCE [LARGE SCALE GENOMIC DNA]</scope>
    <source>
        <strain evidence="4 5">PCC 7112</strain>
    </source>
</reference>
<dbReference type="Pfam" id="PF13181">
    <property type="entry name" value="TPR_8"/>
    <property type="match status" value="1"/>
</dbReference>
<dbReference type="PROSITE" id="PS50005">
    <property type="entry name" value="TPR"/>
    <property type="match status" value="1"/>
</dbReference>
<evidence type="ECO:0000313" key="4">
    <source>
        <dbReference type="EMBL" id="AFZ09590.1"/>
    </source>
</evidence>
<feature type="domain" description="CHAT" evidence="3">
    <location>
        <begin position="1253"/>
        <end position="1584"/>
    </location>
</feature>
<dbReference type="InterPro" id="IPR024983">
    <property type="entry name" value="CHAT_dom"/>
</dbReference>
<gene>
    <name evidence="4" type="ORF">Osc7112_5352</name>
</gene>
<keyword evidence="5" id="KW-1185">Reference proteome</keyword>
<dbReference type="SMART" id="SM00028">
    <property type="entry name" value="TPR"/>
    <property type="match status" value="10"/>
</dbReference>
<dbReference type="EMBL" id="CP003614">
    <property type="protein sequence ID" value="AFZ09590.1"/>
    <property type="molecule type" value="Genomic_DNA"/>
</dbReference>
<dbReference type="Proteomes" id="UP000010478">
    <property type="component" value="Chromosome"/>
</dbReference>
<name>K9VQX3_9CYAN</name>
<dbReference type="eggNOG" id="COG0457">
    <property type="taxonomic scope" value="Bacteria"/>
</dbReference>
<feature type="coiled-coil region" evidence="2">
    <location>
        <begin position="1506"/>
        <end position="1561"/>
    </location>
</feature>
<dbReference type="HOGENOM" id="CLU_003728_15_1_3"/>
<dbReference type="Gene3D" id="1.25.40.10">
    <property type="entry name" value="Tetratricopeptide repeat domain"/>
    <property type="match status" value="5"/>
</dbReference>
<dbReference type="eggNOG" id="COG4995">
    <property type="taxonomic scope" value="Bacteria"/>
</dbReference>
<dbReference type="OrthoDB" id="433986at2"/>
<accession>K9VQX3</accession>
<dbReference type="InterPro" id="IPR019734">
    <property type="entry name" value="TPR_rpt"/>
</dbReference>
<dbReference type="Pfam" id="PF12770">
    <property type="entry name" value="CHAT"/>
    <property type="match status" value="1"/>
</dbReference>
<dbReference type="PANTHER" id="PTHR10098">
    <property type="entry name" value="RAPSYN-RELATED"/>
    <property type="match status" value="1"/>
</dbReference>
<feature type="coiled-coil region" evidence="2">
    <location>
        <begin position="432"/>
        <end position="459"/>
    </location>
</feature>